<feature type="transmembrane region" description="Helical" evidence="1">
    <location>
        <begin position="87"/>
        <end position="109"/>
    </location>
</feature>
<sequence length="156" mass="18032">MAQEKSTQEKEAPMASVKHKYRVHRLAVKPCSHCYVRVRSRGEDLHSLFRLTAANQDRLIAEEGTDIHRADVKRTRLEPTNLEKNKLIHLVLTLITFGAWGLVWWWLILKSEGKTDQLFRGFDDAYWSNLIAREQPPASLHKMKVAQEAETGHFDA</sequence>
<evidence type="ECO:0000313" key="2">
    <source>
        <dbReference type="EMBL" id="SQH75409.1"/>
    </source>
</evidence>
<gene>
    <name evidence="2" type="ORF">SHEWBE_1443</name>
</gene>
<proteinExistence type="predicted"/>
<dbReference type="EMBL" id="LS483452">
    <property type="protein sequence ID" value="SQH75409.1"/>
    <property type="molecule type" value="Genomic_DNA"/>
</dbReference>
<accession>A0A330LYG7</accession>
<evidence type="ECO:0000313" key="3">
    <source>
        <dbReference type="Proteomes" id="UP000250123"/>
    </source>
</evidence>
<dbReference type="Proteomes" id="UP000250123">
    <property type="component" value="Chromosome SHEWBE"/>
</dbReference>
<keyword evidence="1" id="KW-0812">Transmembrane</keyword>
<evidence type="ECO:0000256" key="1">
    <source>
        <dbReference type="SAM" id="Phobius"/>
    </source>
</evidence>
<keyword evidence="1" id="KW-1133">Transmembrane helix</keyword>
<protein>
    <submittedName>
        <fullName evidence="2">Uncharacterized protein</fullName>
    </submittedName>
</protein>
<reference evidence="3" key="1">
    <citation type="submission" date="2018-06" db="EMBL/GenBank/DDBJ databases">
        <authorList>
            <person name="Cea G.-C."/>
            <person name="William W."/>
        </authorList>
    </citation>
    <scope>NUCLEOTIDE SEQUENCE [LARGE SCALE GENOMIC DNA]</scope>
    <source>
        <strain evidence="3">DB21MT-2</strain>
    </source>
</reference>
<keyword evidence="1" id="KW-0472">Membrane</keyword>
<organism evidence="2 3">
    <name type="scientific">Shewanella benthica</name>
    <dbReference type="NCBI Taxonomy" id="43661"/>
    <lineage>
        <taxon>Bacteria</taxon>
        <taxon>Pseudomonadati</taxon>
        <taxon>Pseudomonadota</taxon>
        <taxon>Gammaproteobacteria</taxon>
        <taxon>Alteromonadales</taxon>
        <taxon>Shewanellaceae</taxon>
        <taxon>Shewanella</taxon>
    </lineage>
</organism>
<dbReference type="AlphaFoldDB" id="A0A330LYG7"/>
<name>A0A330LYG7_9GAMM</name>
<dbReference type="KEGG" id="sbk:SHEWBE_1443"/>